<dbReference type="SMART" id="SM00387">
    <property type="entry name" value="HATPase_c"/>
    <property type="match status" value="1"/>
</dbReference>
<keyword evidence="10 15" id="KW-1133">Transmembrane helix</keyword>
<reference evidence="18" key="1">
    <citation type="journal article" date="2019" name="Int. J. Syst. Evol. Microbiol.">
        <title>The Global Catalogue of Microorganisms (GCM) 10K type strain sequencing project: providing services to taxonomists for standard genome sequencing and annotation.</title>
        <authorList>
            <consortium name="The Broad Institute Genomics Platform"/>
            <consortium name="The Broad Institute Genome Sequencing Center for Infectious Disease"/>
            <person name="Wu L."/>
            <person name="Ma J."/>
        </authorList>
    </citation>
    <scope>NUCLEOTIDE SEQUENCE [LARGE SCALE GENOMIC DNA]</scope>
    <source>
        <strain evidence="18">CCM 8937</strain>
    </source>
</reference>
<evidence type="ECO:0000313" key="18">
    <source>
        <dbReference type="Proteomes" id="UP001597191"/>
    </source>
</evidence>
<comment type="caution">
    <text evidence="17">The sequence shown here is derived from an EMBL/GenBank/DDBJ whole genome shotgun (WGS) entry which is preliminary data.</text>
</comment>
<keyword evidence="7 13" id="KW-0547">Nucleotide-binding</keyword>
<dbReference type="EMBL" id="JBHTOH010000086">
    <property type="protein sequence ID" value="MFD1411751.1"/>
    <property type="molecule type" value="Genomic_DNA"/>
</dbReference>
<evidence type="ECO:0000256" key="7">
    <source>
        <dbReference type="ARBA" id="ARBA00022741"/>
    </source>
</evidence>
<feature type="transmembrane region" description="Helical" evidence="15">
    <location>
        <begin position="51"/>
        <end position="73"/>
    </location>
</feature>
<evidence type="ECO:0000256" key="1">
    <source>
        <dbReference type="ARBA" id="ARBA00000085"/>
    </source>
</evidence>
<evidence type="ECO:0000256" key="5">
    <source>
        <dbReference type="ARBA" id="ARBA00022679"/>
    </source>
</evidence>
<comment type="subcellular location">
    <subcellularLocation>
        <location evidence="2 13">Cell membrane</location>
        <topology evidence="2 13">Multi-pass membrane protein</topology>
    </subcellularLocation>
</comment>
<dbReference type="PIRSF" id="PIRSF037431">
    <property type="entry name" value="STHK_LiaS"/>
    <property type="match status" value="1"/>
</dbReference>
<sequence>MSHFRNLWVFALTMLGALLFAIVPLLMVAYTSGNWSSLGTMLFQSYWSISLIGYLVIGAALFGLLMMSLINYLSRKTERHHLKVLDSILQGHYVEQQWQLGSEDSRSQAIDQRLTQLNEKIASLQQELQTFSNQPLRFEGETREQILEGERHRLARELHDSVSQQLFAAMMMLSALSETAQQTNLDPNYQKMITRIEKVINEAQSEMRALLLHLRPTNLEGRSLKEGIIQLLQELQTKIKIKITWEMDDVRLNSGVEDNLFRIVQELLSNTLRHAHADQMQVFLKQVDQVVVLRVVDNGVGFDMKQQEKAGSYGLSNIRERAEAIGGTLRTISFKNEGTSVEIRVPIVTEEKHD</sequence>
<comment type="catalytic activity">
    <reaction evidence="1 13">
        <text>ATP + protein L-histidine = ADP + protein N-phospho-L-histidine.</text>
        <dbReference type="EC" id="2.7.13.3"/>
    </reaction>
</comment>
<keyword evidence="14" id="KW-0175">Coiled coil</keyword>
<dbReference type="CDD" id="cd16917">
    <property type="entry name" value="HATPase_UhpB-NarQ-NarX-like"/>
    <property type="match status" value="1"/>
</dbReference>
<dbReference type="PROSITE" id="PS50109">
    <property type="entry name" value="HIS_KIN"/>
    <property type="match status" value="1"/>
</dbReference>
<protein>
    <recommendedName>
        <fullName evidence="13">Sensor histidine kinase</fullName>
        <ecNumber evidence="13">2.7.13.3</ecNumber>
    </recommendedName>
</protein>
<keyword evidence="11 13" id="KW-0902">Two-component regulatory system</keyword>
<evidence type="ECO:0000256" key="4">
    <source>
        <dbReference type="ARBA" id="ARBA00022553"/>
    </source>
</evidence>
<name>A0ABW4BNC7_9LACO</name>
<dbReference type="InterPro" id="IPR036890">
    <property type="entry name" value="HATPase_C_sf"/>
</dbReference>
<dbReference type="Gene3D" id="3.30.565.10">
    <property type="entry name" value="Histidine kinase-like ATPase, C-terminal domain"/>
    <property type="match status" value="1"/>
</dbReference>
<evidence type="ECO:0000256" key="15">
    <source>
        <dbReference type="SAM" id="Phobius"/>
    </source>
</evidence>
<evidence type="ECO:0000256" key="13">
    <source>
        <dbReference type="PIRNR" id="PIRNR037431"/>
    </source>
</evidence>
<dbReference type="EC" id="2.7.13.3" evidence="13"/>
<dbReference type="InterPro" id="IPR017202">
    <property type="entry name" value="LiaS/VraS"/>
</dbReference>
<dbReference type="InterPro" id="IPR050482">
    <property type="entry name" value="Sensor_HK_TwoCompSys"/>
</dbReference>
<keyword evidence="18" id="KW-1185">Reference proteome</keyword>
<evidence type="ECO:0000256" key="9">
    <source>
        <dbReference type="ARBA" id="ARBA00022840"/>
    </source>
</evidence>
<evidence type="ECO:0000256" key="14">
    <source>
        <dbReference type="SAM" id="Coils"/>
    </source>
</evidence>
<evidence type="ECO:0000256" key="10">
    <source>
        <dbReference type="ARBA" id="ARBA00022989"/>
    </source>
</evidence>
<evidence type="ECO:0000259" key="16">
    <source>
        <dbReference type="PROSITE" id="PS50109"/>
    </source>
</evidence>
<evidence type="ECO:0000256" key="3">
    <source>
        <dbReference type="ARBA" id="ARBA00022475"/>
    </source>
</evidence>
<feature type="coiled-coil region" evidence="14">
    <location>
        <begin position="107"/>
        <end position="134"/>
    </location>
</feature>
<keyword evidence="6 15" id="KW-0812">Transmembrane</keyword>
<dbReference type="GO" id="GO:0016301">
    <property type="term" value="F:kinase activity"/>
    <property type="evidence" value="ECO:0007669"/>
    <property type="project" value="UniProtKB-KW"/>
</dbReference>
<dbReference type="PANTHER" id="PTHR24421">
    <property type="entry name" value="NITRATE/NITRITE SENSOR PROTEIN NARX-RELATED"/>
    <property type="match status" value="1"/>
</dbReference>
<organism evidence="17 18">
    <name type="scientific">Lapidilactobacillus gannanensis</name>
    <dbReference type="NCBI Taxonomy" id="2486002"/>
    <lineage>
        <taxon>Bacteria</taxon>
        <taxon>Bacillati</taxon>
        <taxon>Bacillota</taxon>
        <taxon>Bacilli</taxon>
        <taxon>Lactobacillales</taxon>
        <taxon>Lactobacillaceae</taxon>
        <taxon>Lapidilactobacillus</taxon>
    </lineage>
</organism>
<dbReference type="Pfam" id="PF02518">
    <property type="entry name" value="HATPase_c"/>
    <property type="match status" value="1"/>
</dbReference>
<keyword evidence="8 13" id="KW-0418">Kinase</keyword>
<keyword evidence="5 13" id="KW-0808">Transferase</keyword>
<evidence type="ECO:0000313" key="17">
    <source>
        <dbReference type="EMBL" id="MFD1411751.1"/>
    </source>
</evidence>
<evidence type="ECO:0000256" key="12">
    <source>
        <dbReference type="ARBA" id="ARBA00023136"/>
    </source>
</evidence>
<keyword evidence="12 13" id="KW-0472">Membrane</keyword>
<dbReference type="InterPro" id="IPR003594">
    <property type="entry name" value="HATPase_dom"/>
</dbReference>
<accession>A0ABW4BNC7</accession>
<evidence type="ECO:0000256" key="6">
    <source>
        <dbReference type="ARBA" id="ARBA00022692"/>
    </source>
</evidence>
<keyword evidence="3 13" id="KW-1003">Cell membrane</keyword>
<evidence type="ECO:0000256" key="2">
    <source>
        <dbReference type="ARBA" id="ARBA00004651"/>
    </source>
</evidence>
<dbReference type="InterPro" id="IPR005467">
    <property type="entry name" value="His_kinase_dom"/>
</dbReference>
<evidence type="ECO:0000256" key="11">
    <source>
        <dbReference type="ARBA" id="ARBA00023012"/>
    </source>
</evidence>
<dbReference type="Proteomes" id="UP001597191">
    <property type="component" value="Unassembled WGS sequence"/>
</dbReference>
<keyword evidence="9 13" id="KW-0067">ATP-binding</keyword>
<evidence type="ECO:0000256" key="8">
    <source>
        <dbReference type="ARBA" id="ARBA00022777"/>
    </source>
</evidence>
<gene>
    <name evidence="17" type="ORF">ACFQ4R_09155</name>
</gene>
<feature type="domain" description="Histidine kinase" evidence="16">
    <location>
        <begin position="153"/>
        <end position="349"/>
    </location>
</feature>
<dbReference type="InterPro" id="IPR011712">
    <property type="entry name" value="Sig_transdc_His_kin_sub3_dim/P"/>
</dbReference>
<dbReference type="Pfam" id="PF07730">
    <property type="entry name" value="HisKA_3"/>
    <property type="match status" value="1"/>
</dbReference>
<dbReference type="Gene3D" id="1.20.5.1930">
    <property type="match status" value="1"/>
</dbReference>
<dbReference type="RefSeq" id="WP_125650084.1">
    <property type="nucleotide sequence ID" value="NZ_JBHTOH010000086.1"/>
</dbReference>
<dbReference type="PANTHER" id="PTHR24421:SF37">
    <property type="entry name" value="SENSOR HISTIDINE KINASE NARS"/>
    <property type="match status" value="1"/>
</dbReference>
<proteinExistence type="predicted"/>
<feature type="transmembrane region" description="Helical" evidence="15">
    <location>
        <begin position="7"/>
        <end position="31"/>
    </location>
</feature>
<dbReference type="SUPFAM" id="SSF55874">
    <property type="entry name" value="ATPase domain of HSP90 chaperone/DNA topoisomerase II/histidine kinase"/>
    <property type="match status" value="1"/>
</dbReference>
<keyword evidence="4" id="KW-0597">Phosphoprotein</keyword>